<dbReference type="GO" id="GO:0004831">
    <property type="term" value="F:tyrosine-tRNA ligase activity"/>
    <property type="evidence" value="ECO:0007669"/>
    <property type="project" value="UniProtKB-EC"/>
</dbReference>
<evidence type="ECO:0000256" key="4">
    <source>
        <dbReference type="ARBA" id="ARBA00022598"/>
    </source>
</evidence>
<evidence type="ECO:0000256" key="9">
    <source>
        <dbReference type="ARBA" id="ARBA00023146"/>
    </source>
</evidence>
<dbReference type="EMBL" id="UINC01001836">
    <property type="protein sequence ID" value="SUZ89733.1"/>
    <property type="molecule type" value="Genomic_DNA"/>
</dbReference>
<dbReference type="PROSITE" id="PS00178">
    <property type="entry name" value="AA_TRNA_LIGASE_I"/>
    <property type="match status" value="1"/>
</dbReference>
<evidence type="ECO:0000256" key="6">
    <source>
        <dbReference type="ARBA" id="ARBA00022840"/>
    </source>
</evidence>
<dbReference type="SMART" id="SM00363">
    <property type="entry name" value="S4"/>
    <property type="match status" value="1"/>
</dbReference>
<dbReference type="GO" id="GO:0005829">
    <property type="term" value="C:cytosol"/>
    <property type="evidence" value="ECO:0007669"/>
    <property type="project" value="TreeGrafter"/>
</dbReference>
<keyword evidence="9" id="KW-0030">Aminoacyl-tRNA synthetase</keyword>
<dbReference type="PANTHER" id="PTHR11766">
    <property type="entry name" value="TYROSYL-TRNA SYNTHETASE"/>
    <property type="match status" value="1"/>
</dbReference>
<evidence type="ECO:0000256" key="7">
    <source>
        <dbReference type="ARBA" id="ARBA00022884"/>
    </source>
</evidence>
<evidence type="ECO:0000256" key="3">
    <source>
        <dbReference type="ARBA" id="ARBA00022490"/>
    </source>
</evidence>
<dbReference type="GO" id="GO:0006437">
    <property type="term" value="P:tyrosyl-tRNA aminoacylation"/>
    <property type="evidence" value="ECO:0007669"/>
    <property type="project" value="InterPro"/>
</dbReference>
<keyword evidence="8" id="KW-0648">Protein biosynthesis</keyword>
<evidence type="ECO:0000256" key="1">
    <source>
        <dbReference type="ARBA" id="ARBA00011738"/>
    </source>
</evidence>
<keyword evidence="5" id="KW-0547">Nucleotide-binding</keyword>
<keyword evidence="6" id="KW-0067">ATP-binding</keyword>
<dbReference type="Gene3D" id="1.10.240.10">
    <property type="entry name" value="Tyrosyl-Transfer RNA Synthetase"/>
    <property type="match status" value="1"/>
</dbReference>
<evidence type="ECO:0000256" key="8">
    <source>
        <dbReference type="ARBA" id="ARBA00022917"/>
    </source>
</evidence>
<dbReference type="SUPFAM" id="SSF52374">
    <property type="entry name" value="Nucleotidylyl transferase"/>
    <property type="match status" value="1"/>
</dbReference>
<proteinExistence type="inferred from homology"/>
<evidence type="ECO:0000256" key="11">
    <source>
        <dbReference type="ARBA" id="ARBA00048248"/>
    </source>
</evidence>
<dbReference type="PANTHER" id="PTHR11766:SF1">
    <property type="entry name" value="TYROSINE--TRNA LIGASE"/>
    <property type="match status" value="1"/>
</dbReference>
<accession>A0A381RL12</accession>
<dbReference type="InterPro" id="IPR002305">
    <property type="entry name" value="aa-tRNA-synth_Ic"/>
</dbReference>
<evidence type="ECO:0000256" key="10">
    <source>
        <dbReference type="ARBA" id="ARBA00033323"/>
    </source>
</evidence>
<dbReference type="InterPro" id="IPR024108">
    <property type="entry name" value="Tyr-tRNA-ligase_bac_2"/>
</dbReference>
<dbReference type="Gene3D" id="3.40.50.620">
    <property type="entry name" value="HUPs"/>
    <property type="match status" value="1"/>
</dbReference>
<dbReference type="GO" id="GO:0005524">
    <property type="term" value="F:ATP binding"/>
    <property type="evidence" value="ECO:0007669"/>
    <property type="project" value="UniProtKB-KW"/>
</dbReference>
<protein>
    <recommendedName>
        <fullName evidence="2">tyrosine--tRNA ligase</fullName>
        <ecNumber evidence="2">6.1.1.1</ecNumber>
    </recommendedName>
    <alternativeName>
        <fullName evidence="10">Tyrosyl-tRNA synthetase</fullName>
    </alternativeName>
</protein>
<organism evidence="13">
    <name type="scientific">marine metagenome</name>
    <dbReference type="NCBI Taxonomy" id="408172"/>
    <lineage>
        <taxon>unclassified sequences</taxon>
        <taxon>metagenomes</taxon>
        <taxon>ecological metagenomes</taxon>
    </lineage>
</organism>
<dbReference type="NCBIfam" id="TIGR00234">
    <property type="entry name" value="tyrS"/>
    <property type="match status" value="1"/>
</dbReference>
<dbReference type="GO" id="GO:0003723">
    <property type="term" value="F:RNA binding"/>
    <property type="evidence" value="ECO:0007669"/>
    <property type="project" value="UniProtKB-KW"/>
</dbReference>
<dbReference type="SUPFAM" id="SSF55174">
    <property type="entry name" value="Alpha-L RNA-binding motif"/>
    <property type="match status" value="1"/>
</dbReference>
<evidence type="ECO:0000256" key="2">
    <source>
        <dbReference type="ARBA" id="ARBA00013160"/>
    </source>
</evidence>
<dbReference type="HAMAP" id="MF_02007">
    <property type="entry name" value="Tyr_tRNA_synth_type2"/>
    <property type="match status" value="1"/>
</dbReference>
<evidence type="ECO:0000256" key="5">
    <source>
        <dbReference type="ARBA" id="ARBA00022741"/>
    </source>
</evidence>
<dbReference type="Pfam" id="PF00579">
    <property type="entry name" value="tRNA-synt_1b"/>
    <property type="match status" value="1"/>
</dbReference>
<dbReference type="InterPro" id="IPR036986">
    <property type="entry name" value="S4_RNA-bd_sf"/>
</dbReference>
<keyword evidence="7" id="KW-0694">RNA-binding</keyword>
<feature type="domain" description="RNA-binding S4" evidence="12">
    <location>
        <begin position="342"/>
        <end position="404"/>
    </location>
</feature>
<evidence type="ECO:0000313" key="13">
    <source>
        <dbReference type="EMBL" id="SUZ89733.1"/>
    </source>
</evidence>
<dbReference type="InterPro" id="IPR014729">
    <property type="entry name" value="Rossmann-like_a/b/a_fold"/>
</dbReference>
<dbReference type="EC" id="6.1.1.1" evidence="2"/>
<comment type="catalytic activity">
    <reaction evidence="11">
        <text>tRNA(Tyr) + L-tyrosine + ATP = L-tyrosyl-tRNA(Tyr) + AMP + diphosphate + H(+)</text>
        <dbReference type="Rhea" id="RHEA:10220"/>
        <dbReference type="Rhea" id="RHEA-COMP:9706"/>
        <dbReference type="Rhea" id="RHEA-COMP:9707"/>
        <dbReference type="ChEBI" id="CHEBI:15378"/>
        <dbReference type="ChEBI" id="CHEBI:30616"/>
        <dbReference type="ChEBI" id="CHEBI:33019"/>
        <dbReference type="ChEBI" id="CHEBI:58315"/>
        <dbReference type="ChEBI" id="CHEBI:78442"/>
        <dbReference type="ChEBI" id="CHEBI:78536"/>
        <dbReference type="ChEBI" id="CHEBI:456215"/>
        <dbReference type="EC" id="6.1.1.1"/>
    </reaction>
</comment>
<dbReference type="InterPro" id="IPR002307">
    <property type="entry name" value="Tyr-tRNA-ligase"/>
</dbReference>
<dbReference type="FunFam" id="1.10.240.10:FF:000006">
    <property type="entry name" value="Tyrosine--tRNA ligase"/>
    <property type="match status" value="1"/>
</dbReference>
<comment type="subunit">
    <text evidence="1">Homodimer.</text>
</comment>
<dbReference type="PROSITE" id="PS50889">
    <property type="entry name" value="S4"/>
    <property type="match status" value="1"/>
</dbReference>
<gene>
    <name evidence="13" type="ORF">METZ01_LOCUS42587</name>
</gene>
<sequence length="404" mass="45920">MSSINEQLRELKRGTEEILVEKDFIQRIKSKKPLKIKVGFDPTAPDLHLGHTVIINKMRQFQEFGHEVIFLIGDFTGMIGDPSGANETRPVLTKEQVKENAKTYKKQIFKILDKDKTRIEFNSQWMKKIGTAQLVEIASNYTVARMLERDDFKTRFKSENPISIHEFLYPLIQGYDSVALQADVEMGGTDQKFNLLVGRHLQQIYGQAPQTIITLPLLEGLDGIKKMSKSANNFVALNDTPDDMFGKIMSLSDELMWRYFELLSSLTLTEIDHLKSLVKSGSNPRDIKFQLAEELVIRFHSQSAAQKAKDSFLIRFQKGQIPTDVKSIEIMMSNVQNPDGEINLPKLLSLTNLVSSVTEGHRAIKAGSIRIDGEKVNIKSIKNQPNKQLVLSFGKRRFIKVKII</sequence>
<dbReference type="AlphaFoldDB" id="A0A381RL12"/>
<dbReference type="InterPro" id="IPR002942">
    <property type="entry name" value="S4_RNA-bd"/>
</dbReference>
<dbReference type="FunFam" id="3.40.50.620:FF:000061">
    <property type="entry name" value="Tyrosine--tRNA ligase"/>
    <property type="match status" value="1"/>
</dbReference>
<dbReference type="Gene3D" id="3.10.290.10">
    <property type="entry name" value="RNA-binding S4 domain"/>
    <property type="match status" value="1"/>
</dbReference>
<reference evidence="13" key="1">
    <citation type="submission" date="2018-05" db="EMBL/GenBank/DDBJ databases">
        <authorList>
            <person name="Lanie J.A."/>
            <person name="Ng W.-L."/>
            <person name="Kazmierczak K.M."/>
            <person name="Andrzejewski T.M."/>
            <person name="Davidsen T.M."/>
            <person name="Wayne K.J."/>
            <person name="Tettelin H."/>
            <person name="Glass J.I."/>
            <person name="Rusch D."/>
            <person name="Podicherti R."/>
            <person name="Tsui H.-C.T."/>
            <person name="Winkler M.E."/>
        </authorList>
    </citation>
    <scope>NUCLEOTIDE SEQUENCE</scope>
</reference>
<keyword evidence="4" id="KW-0436">Ligase</keyword>
<dbReference type="InterPro" id="IPR001412">
    <property type="entry name" value="aa-tRNA-synth_I_CS"/>
</dbReference>
<keyword evidence="3" id="KW-0963">Cytoplasm</keyword>
<dbReference type="CDD" id="cd00805">
    <property type="entry name" value="TyrRS_core"/>
    <property type="match status" value="1"/>
</dbReference>
<evidence type="ECO:0000259" key="12">
    <source>
        <dbReference type="SMART" id="SM00363"/>
    </source>
</evidence>
<name>A0A381RL12_9ZZZZ</name>
<dbReference type="PRINTS" id="PR01040">
    <property type="entry name" value="TRNASYNTHTYR"/>
</dbReference>
<dbReference type="InterPro" id="IPR024088">
    <property type="entry name" value="Tyr-tRNA-ligase_bac-type"/>
</dbReference>